<reference evidence="6" key="1">
    <citation type="journal article" date="2018" name="DNA Res.">
        <title>Multiple hybrid de novo genome assembly of finger millet, an orphan allotetraploid crop.</title>
        <authorList>
            <person name="Hatakeyama M."/>
            <person name="Aluri S."/>
            <person name="Balachadran M.T."/>
            <person name="Sivarajan S.R."/>
            <person name="Patrignani A."/>
            <person name="Gruter S."/>
            <person name="Poveda L."/>
            <person name="Shimizu-Inatsugi R."/>
            <person name="Baeten J."/>
            <person name="Francoijs K.J."/>
            <person name="Nataraja K.N."/>
            <person name="Reddy Y.A.N."/>
            <person name="Phadnis S."/>
            <person name="Ravikumar R.L."/>
            <person name="Schlapbach R."/>
            <person name="Sreeman S.M."/>
            <person name="Shimizu K.K."/>
        </authorList>
    </citation>
    <scope>NUCLEOTIDE SEQUENCE</scope>
</reference>
<dbReference type="GO" id="GO:0098542">
    <property type="term" value="P:defense response to other organism"/>
    <property type="evidence" value="ECO:0007669"/>
    <property type="project" value="InterPro"/>
</dbReference>
<protein>
    <recommendedName>
        <fullName evidence="5">Late embryogenesis abundant protein LEA-2 subgroup domain-containing protein</fullName>
    </recommendedName>
</protein>
<keyword evidence="7" id="KW-1185">Reference proteome</keyword>
<dbReference type="AlphaFoldDB" id="A0AAV5EBN9"/>
<organism evidence="6 7">
    <name type="scientific">Eleusine coracana subsp. coracana</name>
    <dbReference type="NCBI Taxonomy" id="191504"/>
    <lineage>
        <taxon>Eukaryota</taxon>
        <taxon>Viridiplantae</taxon>
        <taxon>Streptophyta</taxon>
        <taxon>Embryophyta</taxon>
        <taxon>Tracheophyta</taxon>
        <taxon>Spermatophyta</taxon>
        <taxon>Magnoliopsida</taxon>
        <taxon>Liliopsida</taxon>
        <taxon>Poales</taxon>
        <taxon>Poaceae</taxon>
        <taxon>PACMAD clade</taxon>
        <taxon>Chloridoideae</taxon>
        <taxon>Cynodonteae</taxon>
        <taxon>Eleusininae</taxon>
        <taxon>Eleusine</taxon>
    </lineage>
</organism>
<dbReference type="GO" id="GO:0005886">
    <property type="term" value="C:plasma membrane"/>
    <property type="evidence" value="ECO:0007669"/>
    <property type="project" value="TreeGrafter"/>
</dbReference>
<comment type="caution">
    <text evidence="6">The sequence shown here is derived from an EMBL/GenBank/DDBJ whole genome shotgun (WGS) entry which is preliminary data.</text>
</comment>
<evidence type="ECO:0000256" key="4">
    <source>
        <dbReference type="ARBA" id="ARBA00023136"/>
    </source>
</evidence>
<dbReference type="PANTHER" id="PTHR31234:SF39">
    <property type="entry name" value="HARPIN-INDUCED PROTEIN 1 CONTAINING PROTEIN, EXPRESSED"/>
    <property type="match status" value="1"/>
</dbReference>
<dbReference type="InterPro" id="IPR044839">
    <property type="entry name" value="NDR1-like"/>
</dbReference>
<proteinExistence type="predicted"/>
<dbReference type="Proteomes" id="UP001054889">
    <property type="component" value="Unassembled WGS sequence"/>
</dbReference>
<gene>
    <name evidence="6" type="primary">gb07368</name>
    <name evidence="6" type="ORF">PR202_gb07368</name>
</gene>
<evidence type="ECO:0000256" key="2">
    <source>
        <dbReference type="ARBA" id="ARBA00022692"/>
    </source>
</evidence>
<dbReference type="Pfam" id="PF03168">
    <property type="entry name" value="LEA_2"/>
    <property type="match status" value="1"/>
</dbReference>
<sequence length="118" mass="13261">MRYEEVEFFVLYGESEAQLAVADAPPFRQPRRNETRLDVRAVARAAPVTERAARELEHDQAAGEVAVDVRVRARVWFRVGGVRSRRYSLQAFCSPVVVGLTPASAREFREVPCDVAIS</sequence>
<comment type="subcellular location">
    <subcellularLocation>
        <location evidence="1">Membrane</location>
        <topology evidence="1">Single-pass membrane protein</topology>
    </subcellularLocation>
</comment>
<evidence type="ECO:0000259" key="5">
    <source>
        <dbReference type="Pfam" id="PF03168"/>
    </source>
</evidence>
<keyword evidence="2" id="KW-0812">Transmembrane</keyword>
<dbReference type="PANTHER" id="PTHR31234">
    <property type="entry name" value="LATE EMBRYOGENESIS ABUNDANT (LEA) HYDROXYPROLINE-RICH GLYCOPROTEIN FAMILY"/>
    <property type="match status" value="1"/>
</dbReference>
<keyword evidence="3" id="KW-1133">Transmembrane helix</keyword>
<accession>A0AAV5EBN9</accession>
<evidence type="ECO:0000256" key="3">
    <source>
        <dbReference type="ARBA" id="ARBA00022989"/>
    </source>
</evidence>
<dbReference type="InterPro" id="IPR004864">
    <property type="entry name" value="LEA_2"/>
</dbReference>
<name>A0AAV5EBN9_ELECO</name>
<evidence type="ECO:0000313" key="7">
    <source>
        <dbReference type="Proteomes" id="UP001054889"/>
    </source>
</evidence>
<evidence type="ECO:0000313" key="6">
    <source>
        <dbReference type="EMBL" id="GJN20045.1"/>
    </source>
</evidence>
<dbReference type="EMBL" id="BQKI01000074">
    <property type="protein sequence ID" value="GJN20045.1"/>
    <property type="molecule type" value="Genomic_DNA"/>
</dbReference>
<keyword evidence="4" id="KW-0472">Membrane</keyword>
<reference evidence="6" key="2">
    <citation type="submission" date="2021-12" db="EMBL/GenBank/DDBJ databases">
        <title>Resequencing data analysis of finger millet.</title>
        <authorList>
            <person name="Hatakeyama M."/>
            <person name="Aluri S."/>
            <person name="Balachadran M.T."/>
            <person name="Sivarajan S.R."/>
            <person name="Poveda L."/>
            <person name="Shimizu-Inatsugi R."/>
            <person name="Schlapbach R."/>
            <person name="Sreeman S.M."/>
            <person name="Shimizu K.K."/>
        </authorList>
    </citation>
    <scope>NUCLEOTIDE SEQUENCE</scope>
</reference>
<evidence type="ECO:0000256" key="1">
    <source>
        <dbReference type="ARBA" id="ARBA00004167"/>
    </source>
</evidence>
<feature type="domain" description="Late embryogenesis abundant protein LEA-2 subgroup" evidence="5">
    <location>
        <begin position="3"/>
        <end position="88"/>
    </location>
</feature>